<keyword evidence="2" id="KW-1185">Reference proteome</keyword>
<dbReference type="RefSeq" id="XP_060367638.1">
    <property type="nucleotide sequence ID" value="XM_060507709.1"/>
</dbReference>
<dbReference type="GeneID" id="85391608"/>
<gene>
    <name evidence="1" type="ORF">BDZ83DRAFT_612300</name>
</gene>
<dbReference type="AlphaFoldDB" id="A0AAD8UTP8"/>
<sequence length="62" mass="6872">MKVLPGIPLSASWRLEPATVCRVQHHHGFASTPSLSSTECSLSNRSRSLKRYHPDVGLDELD</sequence>
<dbReference type="EMBL" id="JAHMHS010000023">
    <property type="protein sequence ID" value="KAK1727583.1"/>
    <property type="molecule type" value="Genomic_DNA"/>
</dbReference>
<organism evidence="1 2">
    <name type="scientific">Glomerella acutata</name>
    <name type="common">Colletotrichum acutatum</name>
    <dbReference type="NCBI Taxonomy" id="27357"/>
    <lineage>
        <taxon>Eukaryota</taxon>
        <taxon>Fungi</taxon>
        <taxon>Dikarya</taxon>
        <taxon>Ascomycota</taxon>
        <taxon>Pezizomycotina</taxon>
        <taxon>Sordariomycetes</taxon>
        <taxon>Hypocreomycetidae</taxon>
        <taxon>Glomerellales</taxon>
        <taxon>Glomerellaceae</taxon>
        <taxon>Colletotrichum</taxon>
        <taxon>Colletotrichum acutatum species complex</taxon>
    </lineage>
</organism>
<accession>A0AAD8UTP8</accession>
<reference evidence="1" key="1">
    <citation type="submission" date="2021-12" db="EMBL/GenBank/DDBJ databases">
        <title>Comparative genomics, transcriptomics and evolutionary studies reveal genomic signatures of adaptation to plant cell wall in hemibiotrophic fungi.</title>
        <authorList>
            <consortium name="DOE Joint Genome Institute"/>
            <person name="Baroncelli R."/>
            <person name="Diaz J.F."/>
            <person name="Benocci T."/>
            <person name="Peng M."/>
            <person name="Battaglia E."/>
            <person name="Haridas S."/>
            <person name="Andreopoulos W."/>
            <person name="Labutti K."/>
            <person name="Pangilinan J."/>
            <person name="Floch G.L."/>
            <person name="Makela M.R."/>
            <person name="Henrissat B."/>
            <person name="Grigoriev I.V."/>
            <person name="Crouch J.A."/>
            <person name="De Vries R.P."/>
            <person name="Sukno S.A."/>
            <person name="Thon M.R."/>
        </authorList>
    </citation>
    <scope>NUCLEOTIDE SEQUENCE</scope>
    <source>
        <strain evidence="1">CBS 112980</strain>
    </source>
</reference>
<protein>
    <submittedName>
        <fullName evidence="1">Uncharacterized protein</fullName>
    </submittedName>
</protein>
<comment type="caution">
    <text evidence="1">The sequence shown here is derived from an EMBL/GenBank/DDBJ whole genome shotgun (WGS) entry which is preliminary data.</text>
</comment>
<evidence type="ECO:0000313" key="1">
    <source>
        <dbReference type="EMBL" id="KAK1727583.1"/>
    </source>
</evidence>
<dbReference type="Proteomes" id="UP001244207">
    <property type="component" value="Unassembled WGS sequence"/>
</dbReference>
<name>A0AAD8UTP8_GLOAC</name>
<proteinExistence type="predicted"/>
<evidence type="ECO:0000313" key="2">
    <source>
        <dbReference type="Proteomes" id="UP001244207"/>
    </source>
</evidence>